<evidence type="ECO:0000256" key="4">
    <source>
        <dbReference type="ARBA" id="ARBA00022432"/>
    </source>
</evidence>
<evidence type="ECO:0000256" key="8">
    <source>
        <dbReference type="ARBA" id="ARBA00023014"/>
    </source>
</evidence>
<dbReference type="EC" id="4.3.1.17" evidence="3"/>
<keyword evidence="6" id="KW-0479">Metal-binding</keyword>
<accession>A0A447QFE4</accession>
<organism evidence="12 13">
    <name type="scientific">Serratia rubidaea</name>
    <name type="common">Serratia marinorubra</name>
    <dbReference type="NCBI Taxonomy" id="61652"/>
    <lineage>
        <taxon>Bacteria</taxon>
        <taxon>Pseudomonadati</taxon>
        <taxon>Pseudomonadota</taxon>
        <taxon>Gammaproteobacteria</taxon>
        <taxon>Enterobacterales</taxon>
        <taxon>Yersiniaceae</taxon>
        <taxon>Serratia</taxon>
    </lineage>
</organism>
<evidence type="ECO:0000256" key="5">
    <source>
        <dbReference type="ARBA" id="ARBA00022485"/>
    </source>
</evidence>
<keyword evidence="5" id="KW-0004">4Fe-4S</keyword>
<evidence type="ECO:0000256" key="3">
    <source>
        <dbReference type="ARBA" id="ARBA00012093"/>
    </source>
</evidence>
<evidence type="ECO:0000256" key="7">
    <source>
        <dbReference type="ARBA" id="ARBA00023004"/>
    </source>
</evidence>
<dbReference type="Pfam" id="PF03315">
    <property type="entry name" value="SDH_beta"/>
    <property type="match status" value="1"/>
</dbReference>
<dbReference type="InterPro" id="IPR029009">
    <property type="entry name" value="ASB_dom_sf"/>
</dbReference>
<reference evidence="12 13" key="1">
    <citation type="submission" date="2018-12" db="EMBL/GenBank/DDBJ databases">
        <authorList>
            <consortium name="Pathogen Informatics"/>
        </authorList>
    </citation>
    <scope>NUCLEOTIDE SEQUENCE [LARGE SCALE GENOMIC DNA]</scope>
    <source>
        <strain evidence="12 13">NCTC9419</strain>
    </source>
</reference>
<comment type="similarity">
    <text evidence="2">Belongs to the iron-sulfur dependent L-serine dehydratase family.</text>
</comment>
<dbReference type="GO" id="GO:0009063">
    <property type="term" value="P:amino acid catabolic process"/>
    <property type="evidence" value="ECO:0007669"/>
    <property type="project" value="UniProtKB-ARBA"/>
</dbReference>
<dbReference type="InterPro" id="IPR005131">
    <property type="entry name" value="Ser_deHydtase_bsu"/>
</dbReference>
<dbReference type="EMBL" id="LR134155">
    <property type="protein sequence ID" value="VEA68721.1"/>
    <property type="molecule type" value="Genomic_DNA"/>
</dbReference>
<dbReference type="Proteomes" id="UP000271603">
    <property type="component" value="Chromosome"/>
</dbReference>
<comment type="cofactor">
    <cofactor evidence="1">
        <name>[4Fe-4S] cluster</name>
        <dbReference type="ChEBI" id="CHEBI:49883"/>
    </cofactor>
</comment>
<evidence type="ECO:0000256" key="2">
    <source>
        <dbReference type="ARBA" id="ARBA00008636"/>
    </source>
</evidence>
<evidence type="ECO:0000256" key="1">
    <source>
        <dbReference type="ARBA" id="ARBA00001966"/>
    </source>
</evidence>
<proteinExistence type="inferred from homology"/>
<name>A0A447QFE4_SERRU</name>
<keyword evidence="8" id="KW-0411">Iron-sulfur</keyword>
<dbReference type="Gene3D" id="3.30.1330.90">
    <property type="entry name" value="D-3-phosphoglycerate dehydrogenase, domain 3"/>
    <property type="match status" value="1"/>
</dbReference>
<dbReference type="PANTHER" id="PTHR30182">
    <property type="entry name" value="L-SERINE DEHYDRATASE"/>
    <property type="match status" value="1"/>
</dbReference>
<gene>
    <name evidence="12" type="primary">sdaA_1</name>
    <name evidence="12" type="ORF">NCTC9419_00578</name>
</gene>
<evidence type="ECO:0000256" key="6">
    <source>
        <dbReference type="ARBA" id="ARBA00022723"/>
    </source>
</evidence>
<sequence length="235" mass="25356">MSISVFDLFKIGIGPSSSHTVGPMRAAQRFVRQLSERGVRDAVTRVRVDLFGSLSATGVGHGTDKATLMGLMGESPDTVDPRTIDPAIRAVCETGFLTLAGGAGVEFDWNRDLHFVDEVLAYHPNAMRLTAFDAQGVTYENTFYSIGGGFVLDESEATATAHLVPQVALPYDFNSGAELLAHCRRQGLRIAELMLENEKVWRDEADIRAGIAGLWQAMQDCVAQGLENEGVLPGG</sequence>
<comment type="catalytic activity">
    <reaction evidence="10">
        <text>L-serine = pyruvate + NH4(+)</text>
        <dbReference type="Rhea" id="RHEA:19169"/>
        <dbReference type="ChEBI" id="CHEBI:15361"/>
        <dbReference type="ChEBI" id="CHEBI:28938"/>
        <dbReference type="ChEBI" id="CHEBI:33384"/>
        <dbReference type="EC" id="4.3.1.17"/>
    </reaction>
</comment>
<dbReference type="GO" id="GO:0003941">
    <property type="term" value="F:L-serine ammonia-lyase activity"/>
    <property type="evidence" value="ECO:0007669"/>
    <property type="project" value="UniProtKB-EC"/>
</dbReference>
<evidence type="ECO:0000256" key="9">
    <source>
        <dbReference type="ARBA" id="ARBA00023239"/>
    </source>
</evidence>
<dbReference type="GO" id="GO:0051539">
    <property type="term" value="F:4 iron, 4 sulfur cluster binding"/>
    <property type="evidence" value="ECO:0007669"/>
    <property type="project" value="UniProtKB-KW"/>
</dbReference>
<dbReference type="AlphaFoldDB" id="A0A447QFE4"/>
<keyword evidence="7" id="KW-0408">Iron</keyword>
<protein>
    <recommendedName>
        <fullName evidence="3">L-serine ammonia-lyase</fullName>
        <ecNumber evidence="3">4.3.1.17</ecNumber>
    </recommendedName>
</protein>
<keyword evidence="4" id="KW-0312">Gluconeogenesis</keyword>
<feature type="domain" description="Serine dehydratase beta chain" evidence="11">
    <location>
        <begin position="4"/>
        <end position="155"/>
    </location>
</feature>
<dbReference type="GO" id="GO:0006094">
    <property type="term" value="P:gluconeogenesis"/>
    <property type="evidence" value="ECO:0007669"/>
    <property type="project" value="UniProtKB-KW"/>
</dbReference>
<dbReference type="SUPFAM" id="SSF143548">
    <property type="entry name" value="Serine metabolism enzymes domain"/>
    <property type="match status" value="1"/>
</dbReference>
<dbReference type="FunFam" id="3.30.1330.90:FF:000001">
    <property type="entry name" value="L-serine ammonia-lyase 1"/>
    <property type="match status" value="1"/>
</dbReference>
<dbReference type="GO" id="GO:0046872">
    <property type="term" value="F:metal ion binding"/>
    <property type="evidence" value="ECO:0007669"/>
    <property type="project" value="UniProtKB-KW"/>
</dbReference>
<dbReference type="InterPro" id="IPR051318">
    <property type="entry name" value="Fe-S_L-Ser"/>
</dbReference>
<evidence type="ECO:0000259" key="11">
    <source>
        <dbReference type="Pfam" id="PF03315"/>
    </source>
</evidence>
<evidence type="ECO:0000313" key="12">
    <source>
        <dbReference type="EMBL" id="VEA68721.1"/>
    </source>
</evidence>
<keyword evidence="9 12" id="KW-0456">Lyase</keyword>
<dbReference type="STRING" id="61652.AXX16_2046"/>
<evidence type="ECO:0000313" key="13">
    <source>
        <dbReference type="Proteomes" id="UP000271603"/>
    </source>
</evidence>
<evidence type="ECO:0000256" key="10">
    <source>
        <dbReference type="ARBA" id="ARBA00049406"/>
    </source>
</evidence>
<dbReference type="PANTHER" id="PTHR30182:SF1">
    <property type="entry name" value="L-SERINE DEHYDRATASE 1"/>
    <property type="match status" value="1"/>
</dbReference>